<accession>A0AAV7T001</accession>
<dbReference type="AlphaFoldDB" id="A0AAV7T001"/>
<protein>
    <submittedName>
        <fullName evidence="2">Uncharacterized protein</fullName>
    </submittedName>
</protein>
<dbReference type="EMBL" id="JANPWB010000007">
    <property type="protein sequence ID" value="KAJ1169358.1"/>
    <property type="molecule type" value="Genomic_DNA"/>
</dbReference>
<name>A0AAV7T001_PLEWA</name>
<evidence type="ECO:0000256" key="1">
    <source>
        <dbReference type="SAM" id="MobiDB-lite"/>
    </source>
</evidence>
<proteinExistence type="predicted"/>
<keyword evidence="3" id="KW-1185">Reference proteome</keyword>
<sequence>MPPGPNRQPEKGRWESPAEEEQPQEATTLSNTSGADHRPSKRTPAPTPTKTPGQVVAVPEEGLERSDPGSGDPRETGKYPAPTAGVPRRWYSHATALAAQRDHSGRGRTPRSGAVARESQDEGGAYYRGGGRRRCSATCQQSRELQRSASSPSFVSIGEAD</sequence>
<dbReference type="Proteomes" id="UP001066276">
    <property type="component" value="Chromosome 4_1"/>
</dbReference>
<evidence type="ECO:0000313" key="3">
    <source>
        <dbReference type="Proteomes" id="UP001066276"/>
    </source>
</evidence>
<feature type="region of interest" description="Disordered" evidence="1">
    <location>
        <begin position="1"/>
        <end position="161"/>
    </location>
</feature>
<feature type="compositionally biased region" description="Basic and acidic residues" evidence="1">
    <location>
        <begin position="62"/>
        <end position="77"/>
    </location>
</feature>
<comment type="caution">
    <text evidence="2">The sequence shown here is derived from an EMBL/GenBank/DDBJ whole genome shotgun (WGS) entry which is preliminary data.</text>
</comment>
<reference evidence="2" key="1">
    <citation type="journal article" date="2022" name="bioRxiv">
        <title>Sequencing and chromosome-scale assembly of the giantPleurodeles waltlgenome.</title>
        <authorList>
            <person name="Brown T."/>
            <person name="Elewa A."/>
            <person name="Iarovenko S."/>
            <person name="Subramanian E."/>
            <person name="Araus A.J."/>
            <person name="Petzold A."/>
            <person name="Susuki M."/>
            <person name="Suzuki K.-i.T."/>
            <person name="Hayashi T."/>
            <person name="Toyoda A."/>
            <person name="Oliveira C."/>
            <person name="Osipova E."/>
            <person name="Leigh N.D."/>
            <person name="Simon A."/>
            <person name="Yun M.H."/>
        </authorList>
    </citation>
    <scope>NUCLEOTIDE SEQUENCE</scope>
    <source>
        <strain evidence="2">20211129_DDA</strain>
        <tissue evidence="2">Liver</tissue>
    </source>
</reference>
<feature type="compositionally biased region" description="Polar residues" evidence="1">
    <location>
        <begin position="137"/>
        <end position="154"/>
    </location>
</feature>
<evidence type="ECO:0000313" key="2">
    <source>
        <dbReference type="EMBL" id="KAJ1169358.1"/>
    </source>
</evidence>
<organism evidence="2 3">
    <name type="scientific">Pleurodeles waltl</name>
    <name type="common">Iberian ribbed newt</name>
    <dbReference type="NCBI Taxonomy" id="8319"/>
    <lineage>
        <taxon>Eukaryota</taxon>
        <taxon>Metazoa</taxon>
        <taxon>Chordata</taxon>
        <taxon>Craniata</taxon>
        <taxon>Vertebrata</taxon>
        <taxon>Euteleostomi</taxon>
        <taxon>Amphibia</taxon>
        <taxon>Batrachia</taxon>
        <taxon>Caudata</taxon>
        <taxon>Salamandroidea</taxon>
        <taxon>Salamandridae</taxon>
        <taxon>Pleurodelinae</taxon>
        <taxon>Pleurodeles</taxon>
    </lineage>
</organism>
<gene>
    <name evidence="2" type="ORF">NDU88_001251</name>
</gene>